<organism evidence="2 3">
    <name type="scientific">Candidatus Paracaedimonas acanthamoebae</name>
    <dbReference type="NCBI Taxonomy" id="244581"/>
    <lineage>
        <taxon>Bacteria</taxon>
        <taxon>Pseudomonadati</taxon>
        <taxon>Pseudomonadota</taxon>
        <taxon>Alphaproteobacteria</taxon>
        <taxon>Holosporales</taxon>
        <taxon>Caedimonadaceae</taxon>
        <taxon>Candidatus Paracaedimonas</taxon>
    </lineage>
</organism>
<accession>A0A8J7TSV6</accession>
<gene>
    <name evidence="2" type="ORF">J0H12_00100</name>
</gene>
<protein>
    <submittedName>
        <fullName evidence="2">Tn3 family transposase</fullName>
    </submittedName>
</protein>
<evidence type="ECO:0000259" key="1">
    <source>
        <dbReference type="Pfam" id="PF01526"/>
    </source>
</evidence>
<proteinExistence type="predicted"/>
<evidence type="ECO:0000313" key="2">
    <source>
        <dbReference type="EMBL" id="MBN9412315.1"/>
    </source>
</evidence>
<evidence type="ECO:0000313" key="3">
    <source>
        <dbReference type="Proteomes" id="UP000664414"/>
    </source>
</evidence>
<dbReference type="AlphaFoldDB" id="A0A8J7TSV6"/>
<dbReference type="EMBL" id="JAFKGL010000010">
    <property type="protein sequence ID" value="MBN9412315.1"/>
    <property type="molecule type" value="Genomic_DNA"/>
</dbReference>
<dbReference type="Proteomes" id="UP000664414">
    <property type="component" value="Unassembled WGS sequence"/>
</dbReference>
<sequence length="117" mass="13349">MKRGIEKQLNKVELANRFTRAIAVGNPREFTQGDKEEQEIAESCNRLIKNAIICWNYLYLSQKLEGMDSLEQKDKLLSAISSHSPISWAHINLLGEYDFSDEKLKDTAGIQLPKILV</sequence>
<comment type="caution">
    <text evidence="2">The sequence shown here is derived from an EMBL/GenBank/DDBJ whole genome shotgun (WGS) entry which is preliminary data.</text>
</comment>
<dbReference type="GO" id="GO:0006313">
    <property type="term" value="P:DNA transposition"/>
    <property type="evidence" value="ECO:0007669"/>
    <property type="project" value="InterPro"/>
</dbReference>
<dbReference type="Pfam" id="PF01526">
    <property type="entry name" value="DDE_Tnp_Tn3"/>
    <property type="match status" value="1"/>
</dbReference>
<dbReference type="GO" id="GO:0004803">
    <property type="term" value="F:transposase activity"/>
    <property type="evidence" value="ECO:0007669"/>
    <property type="project" value="InterPro"/>
</dbReference>
<dbReference type="InterPro" id="IPR002513">
    <property type="entry name" value="Tn3_Tnp_DDE_dom"/>
</dbReference>
<reference evidence="2" key="1">
    <citation type="submission" date="2021-02" db="EMBL/GenBank/DDBJ databases">
        <title>Thiocyanate and organic carbon inputs drive convergent selection for specific autotrophic Afipia and Thiobacillus strains within complex microbiomes.</title>
        <authorList>
            <person name="Huddy R.J."/>
            <person name="Sachdeva R."/>
            <person name="Kadzinga F."/>
            <person name="Kantor R.S."/>
            <person name="Harrison S.T.L."/>
            <person name="Banfield J.F."/>
        </authorList>
    </citation>
    <scope>NUCLEOTIDE SEQUENCE</scope>
    <source>
        <strain evidence="2">SCN18_10_11_15_R4_P_38_20</strain>
    </source>
</reference>
<feature type="domain" description="Tn3 transposase DDE" evidence="1">
    <location>
        <begin position="1"/>
        <end position="97"/>
    </location>
</feature>
<name>A0A8J7TSV6_9PROT</name>